<sequence length="608" mass="67294">MAPPIRSLPPLKKRKTNHPSTSTASQIQALEAEITTAVTQNTSLNPLADLLGLALKTTDAHDVSKAIYALYRVFVILITDGKLDAAGADEQAKIVRTWLWGRLDSYTEFLQGLLRDEEKMLRVSAIQILFSLLKHLSTALTRSAPSSTPHPQFHVSFFKKIVYGLLVCPPSPRGRATGAADLAENAGILDADVRDTFIDTWFSVHDDIRWFFLREAVPILASNPSPNASANLLSILERLTTFPTTTAELNAWWVAELGAKPPKVKGSKSMDDAQVDADEDETSDKEDAHDDWRKFFDEEDAATATPKTVAASARLHKMTVHQSLHALPSHRAVFTRAWLALLPRLSTTALSLRALTVMHRGVLPHLTRPVLVMDWVSASVDHGGTVGLLALNALFELMKGYNLDYPSFYTRLYAFLDRDVLHAKHRARFFRLAEVFLSSTHLPATILASFVKRLARLSLTAPPAAVVMVVPFVYNVLKRHPALMVMIHRVEVDSEVKDPFRAADANPLTTCAIDSSLWELHAQETHYHSAVSTLAKIFGEAFTKPGYAMEDFLDHGYGTLLDTEFIRGRRIKKEPALGMDMRTDLFSAKGGVGEEGGGDVVNELWAFS</sequence>
<feature type="region of interest" description="Disordered" evidence="2">
    <location>
        <begin position="1"/>
        <end position="23"/>
    </location>
</feature>
<keyword evidence="5" id="KW-1185">Reference proteome</keyword>
<comment type="similarity">
    <text evidence="1">Belongs to the CBF/MAK21 family.</text>
</comment>
<accession>A0A0C9SXE6</accession>
<dbReference type="PANTHER" id="PTHR12455:SF0">
    <property type="entry name" value="NUCLEOLAR COMPLEX PROTEIN 4 HOMOLOG"/>
    <property type="match status" value="1"/>
</dbReference>
<evidence type="ECO:0000256" key="2">
    <source>
        <dbReference type="SAM" id="MobiDB-lite"/>
    </source>
</evidence>
<dbReference type="InterPro" id="IPR005612">
    <property type="entry name" value="CCAAT-binding_factor"/>
</dbReference>
<reference evidence="4 5" key="1">
    <citation type="submission" date="2014-06" db="EMBL/GenBank/DDBJ databases">
        <title>Evolutionary Origins and Diversification of the Mycorrhizal Mutualists.</title>
        <authorList>
            <consortium name="DOE Joint Genome Institute"/>
            <consortium name="Mycorrhizal Genomics Consortium"/>
            <person name="Kohler A."/>
            <person name="Kuo A."/>
            <person name="Nagy L.G."/>
            <person name="Floudas D."/>
            <person name="Copeland A."/>
            <person name="Barry K.W."/>
            <person name="Cichocki N."/>
            <person name="Veneault-Fourrey C."/>
            <person name="LaButti K."/>
            <person name="Lindquist E.A."/>
            <person name="Lipzen A."/>
            <person name="Lundell T."/>
            <person name="Morin E."/>
            <person name="Murat C."/>
            <person name="Riley R."/>
            <person name="Ohm R."/>
            <person name="Sun H."/>
            <person name="Tunlid A."/>
            <person name="Henrissat B."/>
            <person name="Grigoriev I.V."/>
            <person name="Hibbett D.S."/>
            <person name="Martin F."/>
        </authorList>
    </citation>
    <scope>NUCLEOTIDE SEQUENCE [LARGE SCALE GENOMIC DNA]</scope>
    <source>
        <strain evidence="4 5">FD-325 SS-3</strain>
    </source>
</reference>
<gene>
    <name evidence="4" type="ORF">PLICRDRAFT_118099</name>
</gene>
<dbReference type="GO" id="GO:0042254">
    <property type="term" value="P:ribosome biogenesis"/>
    <property type="evidence" value="ECO:0007669"/>
    <property type="project" value="InterPro"/>
</dbReference>
<dbReference type="AlphaFoldDB" id="A0A0C9SXE6"/>
<evidence type="ECO:0000259" key="3">
    <source>
        <dbReference type="Pfam" id="PF03914"/>
    </source>
</evidence>
<organism evidence="4 5">
    <name type="scientific">Plicaturopsis crispa FD-325 SS-3</name>
    <dbReference type="NCBI Taxonomy" id="944288"/>
    <lineage>
        <taxon>Eukaryota</taxon>
        <taxon>Fungi</taxon>
        <taxon>Dikarya</taxon>
        <taxon>Basidiomycota</taxon>
        <taxon>Agaricomycotina</taxon>
        <taxon>Agaricomycetes</taxon>
        <taxon>Agaricomycetidae</taxon>
        <taxon>Amylocorticiales</taxon>
        <taxon>Amylocorticiaceae</taxon>
        <taxon>Plicatura</taxon>
        <taxon>Plicaturopsis crispa</taxon>
    </lineage>
</organism>
<dbReference type="PANTHER" id="PTHR12455">
    <property type="entry name" value="NUCLEOLAR COMPLEX PROTEIN 4"/>
    <property type="match status" value="1"/>
</dbReference>
<evidence type="ECO:0000313" key="4">
    <source>
        <dbReference type="EMBL" id="KII84320.1"/>
    </source>
</evidence>
<protein>
    <recommendedName>
        <fullName evidence="3">CCAAT-binding factor domain-containing protein</fullName>
    </recommendedName>
</protein>
<dbReference type="OrthoDB" id="10263185at2759"/>
<evidence type="ECO:0000256" key="1">
    <source>
        <dbReference type="ARBA" id="ARBA00007797"/>
    </source>
</evidence>
<proteinExistence type="inferred from homology"/>
<evidence type="ECO:0000313" key="5">
    <source>
        <dbReference type="Proteomes" id="UP000053263"/>
    </source>
</evidence>
<dbReference type="Pfam" id="PF03914">
    <property type="entry name" value="CBF"/>
    <property type="match status" value="1"/>
</dbReference>
<dbReference type="HOGENOM" id="CLU_015945_1_0_1"/>
<name>A0A0C9SXE6_PLICR</name>
<dbReference type="GO" id="GO:0030692">
    <property type="term" value="C:Noc4p-Nop14p complex"/>
    <property type="evidence" value="ECO:0007669"/>
    <property type="project" value="TreeGrafter"/>
</dbReference>
<dbReference type="EMBL" id="KN832571">
    <property type="protein sequence ID" value="KII84320.1"/>
    <property type="molecule type" value="Genomic_DNA"/>
</dbReference>
<dbReference type="Proteomes" id="UP000053263">
    <property type="component" value="Unassembled WGS sequence"/>
</dbReference>
<dbReference type="GO" id="GO:0032040">
    <property type="term" value="C:small-subunit processome"/>
    <property type="evidence" value="ECO:0007669"/>
    <property type="project" value="TreeGrafter"/>
</dbReference>
<feature type="compositionally biased region" description="Acidic residues" evidence="2">
    <location>
        <begin position="273"/>
        <end position="284"/>
    </location>
</feature>
<dbReference type="InterPro" id="IPR027193">
    <property type="entry name" value="Noc4"/>
</dbReference>
<feature type="domain" description="CCAAT-binding factor" evidence="3">
    <location>
        <begin position="388"/>
        <end position="535"/>
    </location>
</feature>
<feature type="region of interest" description="Disordered" evidence="2">
    <location>
        <begin position="262"/>
        <end position="288"/>
    </location>
</feature>